<comment type="caution">
    <text evidence="4">The sequence shown here is derived from an EMBL/GenBank/DDBJ whole genome shotgun (WGS) entry which is preliminary data.</text>
</comment>
<dbReference type="PANTHER" id="PTHR34580:SF3">
    <property type="entry name" value="PROTEIN PAFB"/>
    <property type="match status" value="1"/>
</dbReference>
<dbReference type="Pfam" id="PF26109">
    <property type="entry name" value="WHD_BrxR"/>
    <property type="match status" value="1"/>
</dbReference>
<protein>
    <submittedName>
        <fullName evidence="4">WYL domain-containing protein</fullName>
    </submittedName>
</protein>
<dbReference type="Pfam" id="PF13280">
    <property type="entry name" value="WYL"/>
    <property type="match status" value="1"/>
</dbReference>
<sequence length="284" mass="33060">MAKGNQIFHERLAILATLLKWEGELKNSRIQKLLGLTSVRASRLIAEFRETFPDRLELDTQNKRWVPRQQVANHGVPDFDNYLEQVKFREESVGEWLEDARATFLTPHPETVAILRKACIEGLGLEINYRSMRHPDGQERVIYPHTVVRMNRRWHVRSWCGLREDYRDFNVGRIRSIKMSTETRPSSLPEDSEWETKIDLRVGAHRHLDEGQARLVRDEYFEGAVARRLNVRAAIAGYVLQDLQVATLAEIETPPRYQLELLNVDEVNRHLFPEIKGGSSDKKL</sequence>
<dbReference type="Pfam" id="PF26107">
    <property type="entry name" value="BrxR_CTD"/>
    <property type="match status" value="1"/>
</dbReference>
<evidence type="ECO:0000313" key="5">
    <source>
        <dbReference type="Proteomes" id="UP000387223"/>
    </source>
</evidence>
<dbReference type="AlphaFoldDB" id="A0A5M3Q3U9"/>
<proteinExistence type="predicted"/>
<dbReference type="EMBL" id="BGZI01000029">
    <property type="protein sequence ID" value="GBO89894.1"/>
    <property type="molecule type" value="Genomic_DNA"/>
</dbReference>
<dbReference type="InterPro" id="IPR059019">
    <property type="entry name" value="WHD_CapW"/>
</dbReference>
<name>A0A5M3Q3U9_9GAMM</name>
<dbReference type="InterPro" id="IPR059020">
    <property type="entry name" value="CapW_CTD"/>
</dbReference>
<dbReference type="InterPro" id="IPR026881">
    <property type="entry name" value="WYL_dom"/>
</dbReference>
<reference evidence="4 5" key="1">
    <citation type="journal article" date="2019" name="J. Gen. Appl. Microbiol.">
        <title>Aerobic degradation of cis-dichloroethene by the marine bacterium Marinobacter salsuginis strain 5N-3.</title>
        <authorList>
            <person name="Inoue Y."/>
            <person name="Fukunaga Y."/>
            <person name="Katsumata H."/>
            <person name="Ohji S."/>
            <person name="Hosoyama A."/>
            <person name="Mori K."/>
            <person name="Ando K."/>
        </authorList>
    </citation>
    <scope>NUCLEOTIDE SEQUENCE [LARGE SCALE GENOMIC DNA]</scope>
    <source>
        <strain evidence="4 5">NBRC 109114</strain>
    </source>
</reference>
<feature type="domain" description="DNA-binding transcriptional repressor CapW C-terminal dimerisation" evidence="2">
    <location>
        <begin position="198"/>
        <end position="267"/>
    </location>
</feature>
<dbReference type="PANTHER" id="PTHR34580">
    <property type="match status" value="1"/>
</dbReference>
<feature type="domain" description="WYL" evidence="1">
    <location>
        <begin position="111"/>
        <end position="179"/>
    </location>
</feature>
<dbReference type="Proteomes" id="UP000387223">
    <property type="component" value="Unassembled WGS sequence"/>
</dbReference>
<organism evidence="4 5">
    <name type="scientific">Marinobacter salsuginis</name>
    <dbReference type="NCBI Taxonomy" id="418719"/>
    <lineage>
        <taxon>Bacteria</taxon>
        <taxon>Pseudomonadati</taxon>
        <taxon>Pseudomonadota</taxon>
        <taxon>Gammaproteobacteria</taxon>
        <taxon>Pseudomonadales</taxon>
        <taxon>Marinobacteraceae</taxon>
        <taxon>Marinobacter</taxon>
    </lineage>
</organism>
<evidence type="ECO:0000313" key="4">
    <source>
        <dbReference type="EMBL" id="GBO89894.1"/>
    </source>
</evidence>
<feature type="domain" description="DNA-binding transcriptional repressor CapW winged helix-turn-helix" evidence="3">
    <location>
        <begin position="10"/>
        <end position="87"/>
    </location>
</feature>
<evidence type="ECO:0000259" key="1">
    <source>
        <dbReference type="Pfam" id="PF13280"/>
    </source>
</evidence>
<evidence type="ECO:0000259" key="3">
    <source>
        <dbReference type="Pfam" id="PF26109"/>
    </source>
</evidence>
<dbReference type="InterPro" id="IPR051534">
    <property type="entry name" value="CBASS_pafABC_assoc_protein"/>
</dbReference>
<gene>
    <name evidence="4" type="ORF">MSSD14B_35620</name>
</gene>
<dbReference type="PROSITE" id="PS52050">
    <property type="entry name" value="WYL"/>
    <property type="match status" value="1"/>
</dbReference>
<accession>A0A5M3Q3U9</accession>
<evidence type="ECO:0000259" key="2">
    <source>
        <dbReference type="Pfam" id="PF26107"/>
    </source>
</evidence>
<dbReference type="RefSeq" id="WP_136632454.1">
    <property type="nucleotide sequence ID" value="NZ_BGZI01000029.1"/>
</dbReference>